<evidence type="ECO:0000256" key="1">
    <source>
        <dbReference type="SAM" id="MobiDB-lite"/>
    </source>
</evidence>
<feature type="compositionally biased region" description="Polar residues" evidence="1">
    <location>
        <begin position="60"/>
        <end position="69"/>
    </location>
</feature>
<feature type="compositionally biased region" description="Basic and acidic residues" evidence="1">
    <location>
        <begin position="7"/>
        <end position="37"/>
    </location>
</feature>
<sequence length="80" mass="8929">TNNEVEPTEKGKAEPVAIEEHEVTEELEKESQEKSDEAEQPTTIAIVEPSVEANEEKTTVELSQETNNIEVEPVATEEHK</sequence>
<dbReference type="Proteomes" id="UP000265520">
    <property type="component" value="Unassembled WGS sequence"/>
</dbReference>
<evidence type="ECO:0000313" key="2">
    <source>
        <dbReference type="EMBL" id="MCI68373.1"/>
    </source>
</evidence>
<dbReference type="EMBL" id="LXQA010735534">
    <property type="protein sequence ID" value="MCI68373.1"/>
    <property type="molecule type" value="Genomic_DNA"/>
</dbReference>
<organism evidence="2 3">
    <name type="scientific">Trifolium medium</name>
    <dbReference type="NCBI Taxonomy" id="97028"/>
    <lineage>
        <taxon>Eukaryota</taxon>
        <taxon>Viridiplantae</taxon>
        <taxon>Streptophyta</taxon>
        <taxon>Embryophyta</taxon>
        <taxon>Tracheophyta</taxon>
        <taxon>Spermatophyta</taxon>
        <taxon>Magnoliopsida</taxon>
        <taxon>eudicotyledons</taxon>
        <taxon>Gunneridae</taxon>
        <taxon>Pentapetalae</taxon>
        <taxon>rosids</taxon>
        <taxon>fabids</taxon>
        <taxon>Fabales</taxon>
        <taxon>Fabaceae</taxon>
        <taxon>Papilionoideae</taxon>
        <taxon>50 kb inversion clade</taxon>
        <taxon>NPAAA clade</taxon>
        <taxon>Hologalegina</taxon>
        <taxon>IRL clade</taxon>
        <taxon>Trifolieae</taxon>
        <taxon>Trifolium</taxon>
    </lineage>
</organism>
<proteinExistence type="predicted"/>
<comment type="caution">
    <text evidence="2">The sequence shown here is derived from an EMBL/GenBank/DDBJ whole genome shotgun (WGS) entry which is preliminary data.</text>
</comment>
<dbReference type="AlphaFoldDB" id="A0A392U4H2"/>
<feature type="region of interest" description="Disordered" evidence="1">
    <location>
        <begin position="1"/>
        <end position="80"/>
    </location>
</feature>
<protein>
    <submittedName>
        <fullName evidence="2">Uncharacterized protein</fullName>
    </submittedName>
</protein>
<feature type="non-terminal residue" evidence="2">
    <location>
        <position position="1"/>
    </location>
</feature>
<keyword evidence="3" id="KW-1185">Reference proteome</keyword>
<name>A0A392U4H2_9FABA</name>
<evidence type="ECO:0000313" key="3">
    <source>
        <dbReference type="Proteomes" id="UP000265520"/>
    </source>
</evidence>
<accession>A0A392U4H2</accession>
<feature type="non-terminal residue" evidence="2">
    <location>
        <position position="80"/>
    </location>
</feature>
<reference evidence="2 3" key="1">
    <citation type="journal article" date="2018" name="Front. Plant Sci.">
        <title>Red Clover (Trifolium pratense) and Zigzag Clover (T. medium) - A Picture of Genomic Similarities and Differences.</title>
        <authorList>
            <person name="Dluhosova J."/>
            <person name="Istvanek J."/>
            <person name="Nedelnik J."/>
            <person name="Repkova J."/>
        </authorList>
    </citation>
    <scope>NUCLEOTIDE SEQUENCE [LARGE SCALE GENOMIC DNA]</scope>
    <source>
        <strain evidence="3">cv. 10/8</strain>
        <tissue evidence="2">Leaf</tissue>
    </source>
</reference>